<dbReference type="RefSeq" id="WP_199382104.1">
    <property type="nucleotide sequence ID" value="NZ_JAEMHM010000001.1"/>
</dbReference>
<dbReference type="EMBL" id="JAEMHM010000001">
    <property type="protein sequence ID" value="MBJ6723263.1"/>
    <property type="molecule type" value="Genomic_DNA"/>
</dbReference>
<dbReference type="Gene3D" id="2.40.100.10">
    <property type="entry name" value="Cyclophilin-like"/>
    <property type="match status" value="1"/>
</dbReference>
<dbReference type="InterPro" id="IPR002130">
    <property type="entry name" value="Cyclophilin-type_PPIase_dom"/>
</dbReference>
<evidence type="ECO:0000256" key="1">
    <source>
        <dbReference type="ARBA" id="ARBA00023110"/>
    </source>
</evidence>
<evidence type="ECO:0000313" key="5">
    <source>
        <dbReference type="EMBL" id="MBJ6723263.1"/>
    </source>
</evidence>
<evidence type="ECO:0000256" key="3">
    <source>
        <dbReference type="RuleBase" id="RU363019"/>
    </source>
</evidence>
<dbReference type="PROSITE" id="PS50072">
    <property type="entry name" value="CSA_PPIASE_2"/>
    <property type="match status" value="1"/>
</dbReference>
<dbReference type="AlphaFoldDB" id="A0A8J7JAC9"/>
<dbReference type="Proteomes" id="UP000636888">
    <property type="component" value="Unassembled WGS sequence"/>
</dbReference>
<dbReference type="InterPro" id="IPR029000">
    <property type="entry name" value="Cyclophilin-like_dom_sf"/>
</dbReference>
<comment type="catalytic activity">
    <reaction evidence="3">
        <text>[protein]-peptidylproline (omega=180) = [protein]-peptidylproline (omega=0)</text>
        <dbReference type="Rhea" id="RHEA:16237"/>
        <dbReference type="Rhea" id="RHEA-COMP:10747"/>
        <dbReference type="Rhea" id="RHEA-COMP:10748"/>
        <dbReference type="ChEBI" id="CHEBI:83833"/>
        <dbReference type="ChEBI" id="CHEBI:83834"/>
        <dbReference type="EC" id="5.2.1.8"/>
    </reaction>
</comment>
<comment type="function">
    <text evidence="3">PPIases accelerate the folding of proteins. It catalyzes the cis-trans isomerization of proline imidic peptide bonds in oligopeptides.</text>
</comment>
<dbReference type="Pfam" id="PF00160">
    <property type="entry name" value="Pro_isomerase"/>
    <property type="match status" value="1"/>
</dbReference>
<keyword evidence="6" id="KW-1185">Reference proteome</keyword>
<gene>
    <name evidence="5" type="ORF">JFN93_00960</name>
</gene>
<dbReference type="GO" id="GO:0003755">
    <property type="term" value="F:peptidyl-prolyl cis-trans isomerase activity"/>
    <property type="evidence" value="ECO:0007669"/>
    <property type="project" value="UniProtKB-UniRule"/>
</dbReference>
<dbReference type="PRINTS" id="PR00153">
    <property type="entry name" value="CSAPPISMRASE"/>
</dbReference>
<dbReference type="EC" id="5.2.1.8" evidence="3"/>
<name>A0A8J7JAC9_9BACT</name>
<comment type="caution">
    <text evidence="5">The sequence shown here is derived from an EMBL/GenBank/DDBJ whole genome shotgun (WGS) entry which is preliminary data.</text>
</comment>
<dbReference type="PANTHER" id="PTHR43246">
    <property type="entry name" value="PEPTIDYL-PROLYL CIS-TRANS ISOMERASE CYP38, CHLOROPLASTIC"/>
    <property type="match status" value="1"/>
</dbReference>
<sequence length="243" mass="26264">MKQRLAAGIVLILLVFAAAAWADPPAPSADPLPGTVVAPAPKAAAPPIPQLSPPLPQNAAQGRIIDAAPPAAQPKPPQVLLKTSAGDIVIELDPVRAPISVQNFLDYVRSGFYNGTIFHRVVRDYLIQGGLYTPYLKRKETDPPITNEAKNGLRNRRGTVGVARPVEPDSGTSEFYINVVDNRFLDHKDDSVQGYGYAIFGRVVQGMNVVDRMSRVRTGKADGMKNVPDVPLIIYSARVIQEP</sequence>
<proteinExistence type="inferred from homology"/>
<evidence type="ECO:0000259" key="4">
    <source>
        <dbReference type="PROSITE" id="PS50072"/>
    </source>
</evidence>
<protein>
    <recommendedName>
        <fullName evidence="3">Peptidyl-prolyl cis-trans isomerase</fullName>
        <shortName evidence="3">PPIase</shortName>
        <ecNumber evidence="3">5.2.1.8</ecNumber>
    </recommendedName>
</protein>
<keyword evidence="3" id="KW-0732">Signal</keyword>
<dbReference type="SUPFAM" id="SSF50891">
    <property type="entry name" value="Cyclophilin-like"/>
    <property type="match status" value="1"/>
</dbReference>
<feature type="chain" id="PRO_5035341714" description="Peptidyl-prolyl cis-trans isomerase" evidence="3">
    <location>
        <begin position="23"/>
        <end position="243"/>
    </location>
</feature>
<dbReference type="InterPro" id="IPR044665">
    <property type="entry name" value="E_coli_cyclophilin_A-like"/>
</dbReference>
<organism evidence="5 6">
    <name type="scientific">Geomesophilobacter sediminis</name>
    <dbReference type="NCBI Taxonomy" id="2798584"/>
    <lineage>
        <taxon>Bacteria</taxon>
        <taxon>Pseudomonadati</taxon>
        <taxon>Thermodesulfobacteriota</taxon>
        <taxon>Desulfuromonadia</taxon>
        <taxon>Geobacterales</taxon>
        <taxon>Geobacteraceae</taxon>
        <taxon>Geomesophilobacter</taxon>
    </lineage>
</organism>
<keyword evidence="2 3" id="KW-0413">Isomerase</keyword>
<evidence type="ECO:0000256" key="2">
    <source>
        <dbReference type="ARBA" id="ARBA00023235"/>
    </source>
</evidence>
<reference evidence="5" key="1">
    <citation type="submission" date="2020-12" db="EMBL/GenBank/DDBJ databases">
        <title>Geomonas sp. Red875, isolated from river sediment.</title>
        <authorList>
            <person name="Xu Z."/>
            <person name="Zhang Z."/>
            <person name="Masuda Y."/>
            <person name="Itoh H."/>
            <person name="Senoo K."/>
        </authorList>
    </citation>
    <scope>NUCLEOTIDE SEQUENCE</scope>
    <source>
        <strain evidence="5">Red875</strain>
    </source>
</reference>
<keyword evidence="1 3" id="KW-0697">Rotamase</keyword>
<comment type="similarity">
    <text evidence="3">Belongs to the cyclophilin-type PPIase family.</text>
</comment>
<evidence type="ECO:0000313" key="6">
    <source>
        <dbReference type="Proteomes" id="UP000636888"/>
    </source>
</evidence>
<feature type="domain" description="PPIase cyclophilin-type" evidence="4">
    <location>
        <begin position="83"/>
        <end position="239"/>
    </location>
</feature>
<feature type="signal peptide" evidence="3">
    <location>
        <begin position="1"/>
        <end position="22"/>
    </location>
</feature>
<accession>A0A8J7JAC9</accession>